<proteinExistence type="predicted"/>
<accession>A0A0F9AHL3</accession>
<organism evidence="1">
    <name type="scientific">marine sediment metagenome</name>
    <dbReference type="NCBI Taxonomy" id="412755"/>
    <lineage>
        <taxon>unclassified sequences</taxon>
        <taxon>metagenomes</taxon>
        <taxon>ecological metagenomes</taxon>
    </lineage>
</organism>
<protein>
    <submittedName>
        <fullName evidence="1">Uncharacterized protein</fullName>
    </submittedName>
</protein>
<gene>
    <name evidence="1" type="ORF">LCGC14_2571410</name>
</gene>
<evidence type="ECO:0000313" key="1">
    <source>
        <dbReference type="EMBL" id="KKL08885.1"/>
    </source>
</evidence>
<dbReference type="AlphaFoldDB" id="A0A0F9AHL3"/>
<dbReference type="EMBL" id="LAZR01042702">
    <property type="protein sequence ID" value="KKL08885.1"/>
    <property type="molecule type" value="Genomic_DNA"/>
</dbReference>
<sequence length="42" mass="4180">MGGESGEGGTDSLSIGVAKRQEAAGRCHDSSRGCAALIDELS</sequence>
<reference evidence="1" key="1">
    <citation type="journal article" date="2015" name="Nature">
        <title>Complex archaea that bridge the gap between prokaryotes and eukaryotes.</title>
        <authorList>
            <person name="Spang A."/>
            <person name="Saw J.H."/>
            <person name="Jorgensen S.L."/>
            <person name="Zaremba-Niedzwiedzka K."/>
            <person name="Martijn J."/>
            <person name="Lind A.E."/>
            <person name="van Eijk R."/>
            <person name="Schleper C."/>
            <person name="Guy L."/>
            <person name="Ettema T.J."/>
        </authorList>
    </citation>
    <scope>NUCLEOTIDE SEQUENCE</scope>
</reference>
<feature type="non-terminal residue" evidence="1">
    <location>
        <position position="42"/>
    </location>
</feature>
<comment type="caution">
    <text evidence="1">The sequence shown here is derived from an EMBL/GenBank/DDBJ whole genome shotgun (WGS) entry which is preliminary data.</text>
</comment>
<name>A0A0F9AHL3_9ZZZZ</name>